<protein>
    <submittedName>
        <fullName evidence="2">Uncharacterized protein</fullName>
    </submittedName>
</protein>
<feature type="compositionally biased region" description="Basic and acidic residues" evidence="1">
    <location>
        <begin position="53"/>
        <end position="66"/>
    </location>
</feature>
<feature type="non-terminal residue" evidence="2">
    <location>
        <position position="1"/>
    </location>
</feature>
<name>A0A6J4N9Y5_9ACTN</name>
<feature type="non-terminal residue" evidence="2">
    <location>
        <position position="161"/>
    </location>
</feature>
<feature type="compositionally biased region" description="Basic residues" evidence="1">
    <location>
        <begin position="116"/>
        <end position="139"/>
    </location>
</feature>
<sequence>GRPPTRRPACRPLLGPAARGAGGQSPQPAASQALVAARRPGRRAGAARARGRRQPEPRADRGDQRVARQRVGGGLPQPCGRDPARGRAGGGRRRPRALRTGPGGAPGDHRGPLLPRARRLLAGVRRHHRQPSQRHRRARAPPGDVPDAPAHRSARAAPAPL</sequence>
<feature type="region of interest" description="Disordered" evidence="1">
    <location>
        <begin position="1"/>
        <end position="161"/>
    </location>
</feature>
<organism evidence="2">
    <name type="scientific">uncultured Nocardioides sp</name>
    <dbReference type="NCBI Taxonomy" id="198441"/>
    <lineage>
        <taxon>Bacteria</taxon>
        <taxon>Bacillati</taxon>
        <taxon>Actinomycetota</taxon>
        <taxon>Actinomycetes</taxon>
        <taxon>Propionibacteriales</taxon>
        <taxon>Nocardioidaceae</taxon>
        <taxon>Nocardioides</taxon>
        <taxon>environmental samples</taxon>
    </lineage>
</organism>
<evidence type="ECO:0000313" key="2">
    <source>
        <dbReference type="EMBL" id="CAA9378951.1"/>
    </source>
</evidence>
<evidence type="ECO:0000256" key="1">
    <source>
        <dbReference type="SAM" id="MobiDB-lite"/>
    </source>
</evidence>
<dbReference type="AlphaFoldDB" id="A0A6J4N9Y5"/>
<proteinExistence type="predicted"/>
<reference evidence="2" key="1">
    <citation type="submission" date="2020-02" db="EMBL/GenBank/DDBJ databases">
        <authorList>
            <person name="Meier V. D."/>
        </authorList>
    </citation>
    <scope>NUCLEOTIDE SEQUENCE</scope>
    <source>
        <strain evidence="2">AVDCRST_MAG06</strain>
    </source>
</reference>
<accession>A0A6J4N9Y5</accession>
<dbReference type="EMBL" id="CADCUP010000050">
    <property type="protein sequence ID" value="CAA9378951.1"/>
    <property type="molecule type" value="Genomic_DNA"/>
</dbReference>
<gene>
    <name evidence="2" type="ORF">AVDCRST_MAG06-720</name>
</gene>